<protein>
    <submittedName>
        <fullName evidence="1">Uncharacterized protein</fullName>
    </submittedName>
</protein>
<reference evidence="1 2" key="1">
    <citation type="submission" date="2024-01" db="EMBL/GenBank/DDBJ databases">
        <title>Genome mining of biosynthetic gene clusters to explore secondary metabolites of Streptomyces sp.</title>
        <authorList>
            <person name="Baig A."/>
            <person name="Ajitkumar Shintre N."/>
            <person name="Kumar H."/>
            <person name="Anbarasu A."/>
            <person name="Ramaiah S."/>
        </authorList>
    </citation>
    <scope>NUCLEOTIDE SEQUENCE [LARGE SCALE GENOMIC DNA]</scope>
    <source>
        <strain evidence="1 2">A57</strain>
    </source>
</reference>
<dbReference type="EMBL" id="JAYMRP010000040">
    <property type="protein sequence ID" value="MFB8777153.1"/>
    <property type="molecule type" value="Genomic_DNA"/>
</dbReference>
<dbReference type="Proteomes" id="UP001585080">
    <property type="component" value="Unassembled WGS sequence"/>
</dbReference>
<evidence type="ECO:0000313" key="2">
    <source>
        <dbReference type="Proteomes" id="UP001585080"/>
    </source>
</evidence>
<sequence length="214" mass="22522">MVERVLVDEGGVTALVPDALELHVAEVVAVHEHLVDVLDGDGTSRPLGRGWDAQAATVEFIPELTHGPGAAGVGLEHPLDERGSIRVNGDRTNLASVDPFADVEVAERGESGSPAHAGLLAHPLLGLHGQVRGVELGDGRHDAVQQLAGGRVVDVLGGGHQLCACVANGDVDRYVVLTGSCQPIHLVDNDVGDVHHFPKELEHELQLRSVGRLR</sequence>
<name>A0ABV5EKI3_9ACTN</name>
<evidence type="ECO:0000313" key="1">
    <source>
        <dbReference type="EMBL" id="MFB8777153.1"/>
    </source>
</evidence>
<comment type="caution">
    <text evidence="1">The sequence shown here is derived from an EMBL/GenBank/DDBJ whole genome shotgun (WGS) entry which is preliminary data.</text>
</comment>
<keyword evidence="2" id="KW-1185">Reference proteome</keyword>
<gene>
    <name evidence="1" type="ORF">VSS16_31280</name>
</gene>
<proteinExistence type="predicted"/>
<accession>A0ABV5EKI3</accession>
<organism evidence="1 2">
    <name type="scientific">Streptomyces broussonetiae</name>
    <dbReference type="NCBI Taxonomy" id="2686304"/>
    <lineage>
        <taxon>Bacteria</taxon>
        <taxon>Bacillati</taxon>
        <taxon>Actinomycetota</taxon>
        <taxon>Actinomycetes</taxon>
        <taxon>Kitasatosporales</taxon>
        <taxon>Streptomycetaceae</taxon>
        <taxon>Streptomyces</taxon>
    </lineage>
</organism>